<keyword evidence="4" id="KW-1185">Reference proteome</keyword>
<reference evidence="3 4" key="1">
    <citation type="submission" date="2018-11" db="EMBL/GenBank/DDBJ databases">
        <title>Genomic Encyclopedia of Type Strains, Phase IV (KMG-IV): sequencing the most valuable type-strain genomes for metagenomic binning, comparative biology and taxonomic classification.</title>
        <authorList>
            <person name="Goeker M."/>
        </authorList>
    </citation>
    <scope>NUCLEOTIDE SEQUENCE [LARGE SCALE GENOMIC DNA]</scope>
    <source>
        <strain evidence="3 4">DSM 5900</strain>
    </source>
</reference>
<dbReference type="InterPro" id="IPR050789">
    <property type="entry name" value="Diverse_Enzym_Activities"/>
</dbReference>
<organism evidence="3 4">
    <name type="scientific">Stella humosa</name>
    <dbReference type="NCBI Taxonomy" id="94"/>
    <lineage>
        <taxon>Bacteria</taxon>
        <taxon>Pseudomonadati</taxon>
        <taxon>Pseudomonadota</taxon>
        <taxon>Alphaproteobacteria</taxon>
        <taxon>Rhodospirillales</taxon>
        <taxon>Stellaceae</taxon>
        <taxon>Stella</taxon>
    </lineage>
</organism>
<proteinExistence type="predicted"/>
<feature type="domain" description="Beta-lactamase-related" evidence="2">
    <location>
        <begin position="79"/>
        <end position="350"/>
    </location>
</feature>
<dbReference type="InterPro" id="IPR001466">
    <property type="entry name" value="Beta-lactam-related"/>
</dbReference>
<protein>
    <submittedName>
        <fullName evidence="3">CubicO group peptidase (Beta-lactamase class C family)</fullName>
    </submittedName>
</protein>
<dbReference type="RefSeq" id="WP_245978572.1">
    <property type="nucleotide sequence ID" value="NZ_AP019700.1"/>
</dbReference>
<sequence length="372" mass="40376">MTMSAQYEPPANGEWARIAPADAGFDPAALADAVAFAEASETPWEKDLALQIGQGHFEPPPWNEIIGPTKPRGGPSGLVLRGGRIVASWGDPGRVDMTFSASKSYLSLCAGLAFDAGLLPDPTRPVRELVDDGGFAPPHNAAVTWEHLLQLTSEWEGEMWSKPDLVDRNRDLASEGTNARKGEARPLAAPGTHWEYNDVRVNRLALALLRLWQRGLPDLINEKIMTPIGASDSWEWHGYRNSWVDIGGKQVQSVSGGGHWGGGLFINSFDHARVGLLMQRGGRWGGRQLISPEWVRRSLTPCALKPVYGYMWWLNTDAAMYPSAPATGFAAVGAGSNVVWVDPASDVVVVTRWIAKDAVDGLFGRVHAALRG</sequence>
<dbReference type="PANTHER" id="PTHR43283">
    <property type="entry name" value="BETA-LACTAMASE-RELATED"/>
    <property type="match status" value="1"/>
</dbReference>
<evidence type="ECO:0000259" key="2">
    <source>
        <dbReference type="Pfam" id="PF00144"/>
    </source>
</evidence>
<dbReference type="AlphaFoldDB" id="A0A3N1KKC4"/>
<dbReference type="Gene3D" id="3.40.710.10">
    <property type="entry name" value="DD-peptidase/beta-lactamase superfamily"/>
    <property type="match status" value="1"/>
</dbReference>
<evidence type="ECO:0000256" key="1">
    <source>
        <dbReference type="ARBA" id="ARBA00022801"/>
    </source>
</evidence>
<evidence type="ECO:0000313" key="3">
    <source>
        <dbReference type="EMBL" id="ROP81281.1"/>
    </source>
</evidence>
<dbReference type="GO" id="GO:0016787">
    <property type="term" value="F:hydrolase activity"/>
    <property type="evidence" value="ECO:0007669"/>
    <property type="project" value="UniProtKB-KW"/>
</dbReference>
<name>A0A3N1KKC4_9PROT</name>
<dbReference type="PANTHER" id="PTHR43283:SF11">
    <property type="entry name" value="BETA-LACTAMASE-RELATED DOMAIN-CONTAINING PROTEIN"/>
    <property type="match status" value="1"/>
</dbReference>
<comment type="caution">
    <text evidence="3">The sequence shown here is derived from an EMBL/GenBank/DDBJ whole genome shotgun (WGS) entry which is preliminary data.</text>
</comment>
<accession>A0A3N1KKC4</accession>
<keyword evidence="1" id="KW-0378">Hydrolase</keyword>
<dbReference type="InterPro" id="IPR012338">
    <property type="entry name" value="Beta-lactam/transpept-like"/>
</dbReference>
<dbReference type="Pfam" id="PF00144">
    <property type="entry name" value="Beta-lactamase"/>
    <property type="match status" value="1"/>
</dbReference>
<evidence type="ECO:0000313" key="4">
    <source>
        <dbReference type="Proteomes" id="UP000278222"/>
    </source>
</evidence>
<dbReference type="EMBL" id="RJKX01000018">
    <property type="protein sequence ID" value="ROP81281.1"/>
    <property type="molecule type" value="Genomic_DNA"/>
</dbReference>
<gene>
    <name evidence="3" type="ORF">EDC65_5137</name>
</gene>
<dbReference type="SUPFAM" id="SSF56601">
    <property type="entry name" value="beta-lactamase/transpeptidase-like"/>
    <property type="match status" value="1"/>
</dbReference>
<dbReference type="Proteomes" id="UP000278222">
    <property type="component" value="Unassembled WGS sequence"/>
</dbReference>